<dbReference type="EMBL" id="CP000656">
    <property type="protein sequence ID" value="ABP46753.1"/>
    <property type="molecule type" value="Genomic_DNA"/>
</dbReference>
<reference evidence="1" key="1">
    <citation type="submission" date="2007-04" db="EMBL/GenBank/DDBJ databases">
        <authorList>
            <consortium name="US DOE Joint Genome Institute"/>
            <person name="Copeland A."/>
            <person name="Lucas S."/>
            <person name="Lapidus A."/>
            <person name="Barry K."/>
            <person name="Detter J.C."/>
            <person name="Glavina del Rio T."/>
            <person name="Hammon N."/>
            <person name="Israni S."/>
            <person name="Dalin E."/>
            <person name="Tice H."/>
            <person name="Pitluck S."/>
            <person name="Chain P."/>
            <person name="Malfatti S."/>
            <person name="Shin M."/>
            <person name="Vergez L."/>
            <person name="Schmutz J."/>
            <person name="Larimer F."/>
            <person name="Land M."/>
            <person name="Hauser L."/>
            <person name="Kyrpides N."/>
            <person name="Mikhailova N."/>
            <person name="Miller C."/>
            <person name="Richardson P."/>
        </authorList>
    </citation>
    <scope>NUCLEOTIDE SEQUENCE</scope>
    <source>
        <strain evidence="1">PYR-GCK</strain>
    </source>
</reference>
<protein>
    <submittedName>
        <fullName evidence="1">Uncharacterized protein</fullName>
    </submittedName>
</protein>
<accession>A4TDW7</accession>
<dbReference type="HOGENOM" id="CLU_2106234_0_0_11"/>
<name>A4TDW7_MYCGI</name>
<dbReference type="KEGG" id="mgi:Mflv_4284"/>
<evidence type="ECO:0000313" key="1">
    <source>
        <dbReference type="EMBL" id="ABP46753.1"/>
    </source>
</evidence>
<gene>
    <name evidence="1" type="ordered locus">Mflv_4284</name>
</gene>
<proteinExistence type="predicted"/>
<organism evidence="1">
    <name type="scientific">Mycolicibacterium gilvum (strain PYR-GCK)</name>
    <name type="common">Mycobacterium gilvum (strain PYR-GCK)</name>
    <dbReference type="NCBI Taxonomy" id="350054"/>
    <lineage>
        <taxon>Bacteria</taxon>
        <taxon>Bacillati</taxon>
        <taxon>Actinomycetota</taxon>
        <taxon>Actinomycetes</taxon>
        <taxon>Mycobacteriales</taxon>
        <taxon>Mycobacteriaceae</taxon>
        <taxon>Mycolicibacterium</taxon>
    </lineage>
</organism>
<dbReference type="STRING" id="350054.Mflv_4284"/>
<sequence>MRVIARWFRRAIHGSGIGMNRLRKYASGVALFGFIAMAATPTAIAQTPGEAFCAENQRLLDASNGEMPFEIDAAVAWLTQQFNMSETEAVRLIDNVGETHWSGLNGRWEVTCHGQ</sequence>
<dbReference type="AlphaFoldDB" id="A4TDW7"/>
<reference evidence="1" key="2">
    <citation type="journal article" date="2013" name="PLoS ONE">
        <title>A Gene Expression Study of the Activities of Aromatic Ring-Cleavage Dioxygenases in Mycobacterium gilvum PYR-GCK to Changes in Salinity and pH during Pyrene Degradation.</title>
        <authorList>
            <person name="Badejo A.C."/>
            <person name="Badejo A.O."/>
            <person name="Shin K.H."/>
            <person name="Chai Y.G."/>
        </authorList>
    </citation>
    <scope>NUCLEOTIDE SEQUENCE [LARGE SCALE GENOMIC DNA]</scope>
    <source>
        <strain evidence="1">PYR-GCK</strain>
    </source>
</reference>